<dbReference type="InterPro" id="IPR016300">
    <property type="entry name" value="ATPase_ArsA/GET3"/>
</dbReference>
<evidence type="ECO:0000259" key="3">
    <source>
        <dbReference type="Pfam" id="PF02374"/>
    </source>
</evidence>
<dbReference type="EMBL" id="JAAVUN010000018">
    <property type="protein sequence ID" value="NKE10176.1"/>
    <property type="molecule type" value="Genomic_DNA"/>
</dbReference>
<sequence>MSVLKDLVANRDVVFVGGKGGVGKTAVASALGLKAARAGRCVLVVSTDPAHNLGHLWQCSVGDSPVELAPRLRGLEIDPQRTTDAHLSAVRTTMQRLMPEHLQGEVTKHLELARDAPGTHEAAVLERVAQVVENRKPGELVIFDTAPSGHTTRLIALPELMQAWTEGLLRRQDRSAKFSAALRGLERDDDGAAADIIGSSREGSGRDGRGPSRLWRSGGDRRSRRDVEIRQILDHRQARFRMLREVLQDPVQTAFIAVLAAERLPVLETIELEQQLSRSGMAVAALVVNKRSPEAAGDLLAARRRHEEVHLQTLHQALPHHPCVEVPLLGEDILGEHGLSNLGECL</sequence>
<evidence type="ECO:0000313" key="5">
    <source>
        <dbReference type="Proteomes" id="UP000521379"/>
    </source>
</evidence>
<protein>
    <submittedName>
        <fullName evidence="4">ArsA family ATPase</fullName>
    </submittedName>
</protein>
<evidence type="ECO:0000313" key="4">
    <source>
        <dbReference type="EMBL" id="NKE10176.1"/>
    </source>
</evidence>
<name>A0A846U9F5_9MICC</name>
<gene>
    <name evidence="4" type="ORF">GTW58_09580</name>
</gene>
<comment type="similarity">
    <text evidence="1">Belongs to the arsA ATPase family.</text>
</comment>
<dbReference type="GO" id="GO:0005524">
    <property type="term" value="F:ATP binding"/>
    <property type="evidence" value="ECO:0007669"/>
    <property type="project" value="InterPro"/>
</dbReference>
<dbReference type="CDD" id="cd02035">
    <property type="entry name" value="ArsA"/>
    <property type="match status" value="1"/>
</dbReference>
<dbReference type="SUPFAM" id="SSF52540">
    <property type="entry name" value="P-loop containing nucleoside triphosphate hydrolases"/>
    <property type="match status" value="1"/>
</dbReference>
<evidence type="ECO:0000256" key="2">
    <source>
        <dbReference type="SAM" id="MobiDB-lite"/>
    </source>
</evidence>
<accession>A0A846U9F5</accession>
<proteinExistence type="inferred from homology"/>
<dbReference type="Proteomes" id="UP000521379">
    <property type="component" value="Unassembled WGS sequence"/>
</dbReference>
<evidence type="ECO:0000256" key="1">
    <source>
        <dbReference type="ARBA" id="ARBA00011040"/>
    </source>
</evidence>
<comment type="caution">
    <text evidence="4">The sequence shown here is derived from an EMBL/GenBank/DDBJ whole genome shotgun (WGS) entry which is preliminary data.</text>
</comment>
<dbReference type="GO" id="GO:0016887">
    <property type="term" value="F:ATP hydrolysis activity"/>
    <property type="evidence" value="ECO:0007669"/>
    <property type="project" value="InterPro"/>
</dbReference>
<dbReference type="InterPro" id="IPR027417">
    <property type="entry name" value="P-loop_NTPase"/>
</dbReference>
<dbReference type="RefSeq" id="WP_047688606.1">
    <property type="nucleotide sequence ID" value="NZ_JAAVUN010000018.1"/>
</dbReference>
<dbReference type="PANTHER" id="PTHR10803:SF3">
    <property type="entry name" value="ATPASE GET3"/>
    <property type="match status" value="1"/>
</dbReference>
<feature type="domain" description="ArsA/GET3 Anion-transporting ATPase-like" evidence="3">
    <location>
        <begin position="230"/>
        <end position="346"/>
    </location>
</feature>
<dbReference type="AlphaFoldDB" id="A0A846U9F5"/>
<dbReference type="Gene3D" id="3.40.50.300">
    <property type="entry name" value="P-loop containing nucleotide triphosphate hydrolases"/>
    <property type="match status" value="1"/>
</dbReference>
<dbReference type="InterPro" id="IPR025723">
    <property type="entry name" value="ArsA/GET3_ATPase-like"/>
</dbReference>
<dbReference type="PANTHER" id="PTHR10803">
    <property type="entry name" value="ARSENICAL PUMP-DRIVING ATPASE ARSENITE-TRANSLOCATING ATPASE"/>
    <property type="match status" value="1"/>
</dbReference>
<feature type="region of interest" description="Disordered" evidence="2">
    <location>
        <begin position="193"/>
        <end position="220"/>
    </location>
</feature>
<dbReference type="NCBIfam" id="TIGR00345">
    <property type="entry name" value="GET3_arsA_TRC40"/>
    <property type="match status" value="1"/>
</dbReference>
<dbReference type="Pfam" id="PF02374">
    <property type="entry name" value="ArsA_ATPase"/>
    <property type="match status" value="2"/>
</dbReference>
<organism evidence="4 5">
    <name type="scientific">Kocuria subflava</name>
    <dbReference type="NCBI Taxonomy" id="1736139"/>
    <lineage>
        <taxon>Bacteria</taxon>
        <taxon>Bacillati</taxon>
        <taxon>Actinomycetota</taxon>
        <taxon>Actinomycetes</taxon>
        <taxon>Micrococcales</taxon>
        <taxon>Micrococcaceae</taxon>
        <taxon>Kocuria</taxon>
    </lineage>
</organism>
<reference evidence="4 5" key="1">
    <citation type="submission" date="2020-02" db="EMBL/GenBank/DDBJ databases">
        <authorList>
            <person name="Sun Q."/>
        </authorList>
    </citation>
    <scope>NUCLEOTIDE SEQUENCE [LARGE SCALE GENOMIC DNA]</scope>
    <source>
        <strain evidence="4 5">YIM 13062</strain>
    </source>
</reference>
<keyword evidence="5" id="KW-1185">Reference proteome</keyword>
<feature type="compositionally biased region" description="Low complexity" evidence="2">
    <location>
        <begin position="193"/>
        <end position="202"/>
    </location>
</feature>
<feature type="domain" description="ArsA/GET3 Anion-transporting ATPase-like" evidence="3">
    <location>
        <begin position="13"/>
        <end position="182"/>
    </location>
</feature>